<dbReference type="PROSITE" id="PS51257">
    <property type="entry name" value="PROKAR_LIPOPROTEIN"/>
    <property type="match status" value="1"/>
</dbReference>
<evidence type="ECO:0000313" key="6">
    <source>
        <dbReference type="EMBL" id="CTQ75511.1"/>
    </source>
</evidence>
<name>A0A0M7AVQ1_9HYPH</name>
<evidence type="ECO:0000256" key="2">
    <source>
        <dbReference type="ARBA" id="ARBA00022963"/>
    </source>
</evidence>
<dbReference type="RefSeq" id="WP_082442824.1">
    <property type="nucleotide sequence ID" value="NZ_CXWA01000008.1"/>
</dbReference>
<dbReference type="STRING" id="311410.LA5095_04287"/>
<dbReference type="InterPro" id="IPR016986">
    <property type="entry name" value="UCP031982_abhydr"/>
</dbReference>
<dbReference type="GO" id="GO:0003847">
    <property type="term" value="F:1-alkyl-2-acetylglycerophosphocholine esterase activity"/>
    <property type="evidence" value="ECO:0007669"/>
    <property type="project" value="TreeGrafter"/>
</dbReference>
<dbReference type="InterPro" id="IPR000073">
    <property type="entry name" value="AB_hydrolase_1"/>
</dbReference>
<keyword evidence="7" id="KW-1185">Reference proteome</keyword>
<evidence type="ECO:0000259" key="5">
    <source>
        <dbReference type="Pfam" id="PF12697"/>
    </source>
</evidence>
<dbReference type="SUPFAM" id="SSF53474">
    <property type="entry name" value="alpha/beta-Hydrolases"/>
    <property type="match status" value="1"/>
</dbReference>
<evidence type="ECO:0000256" key="3">
    <source>
        <dbReference type="ARBA" id="ARBA00023098"/>
    </source>
</evidence>
<keyword evidence="1 6" id="KW-0378">Hydrolase</keyword>
<evidence type="ECO:0000256" key="1">
    <source>
        <dbReference type="ARBA" id="ARBA00022801"/>
    </source>
</evidence>
<dbReference type="EMBL" id="CXWC01000012">
    <property type="protein sequence ID" value="CTQ75511.1"/>
    <property type="molecule type" value="Genomic_DNA"/>
</dbReference>
<dbReference type="OrthoDB" id="9814760at2"/>
<protein>
    <submittedName>
        <fullName evidence="6">Putative dienelactone hydrolase</fullName>
    </submittedName>
</protein>
<feature type="domain" description="AB hydrolase-1" evidence="5">
    <location>
        <begin position="101"/>
        <end position="309"/>
    </location>
</feature>
<accession>A0A0M7AVQ1</accession>
<dbReference type="GO" id="GO:0016042">
    <property type="term" value="P:lipid catabolic process"/>
    <property type="evidence" value="ECO:0007669"/>
    <property type="project" value="UniProtKB-KW"/>
</dbReference>
<organism evidence="6 7">
    <name type="scientific">Roseibium album</name>
    <dbReference type="NCBI Taxonomy" id="311410"/>
    <lineage>
        <taxon>Bacteria</taxon>
        <taxon>Pseudomonadati</taxon>
        <taxon>Pseudomonadota</taxon>
        <taxon>Alphaproteobacteria</taxon>
        <taxon>Hyphomicrobiales</taxon>
        <taxon>Stappiaceae</taxon>
        <taxon>Roseibium</taxon>
    </lineage>
</organism>
<keyword evidence="3" id="KW-0443">Lipid metabolism</keyword>
<dbReference type="AlphaFoldDB" id="A0A0M7AVQ1"/>
<evidence type="ECO:0000313" key="7">
    <source>
        <dbReference type="Proteomes" id="UP000049983"/>
    </source>
</evidence>
<feature type="chain" id="PRO_5009788162" evidence="4">
    <location>
        <begin position="31"/>
        <end position="358"/>
    </location>
</feature>
<proteinExistence type="predicted"/>
<dbReference type="Proteomes" id="UP000049983">
    <property type="component" value="Unassembled WGS sequence"/>
</dbReference>
<gene>
    <name evidence="6" type="ORF">LA5096_04416</name>
</gene>
<evidence type="ECO:0000256" key="4">
    <source>
        <dbReference type="SAM" id="SignalP"/>
    </source>
</evidence>
<dbReference type="PANTHER" id="PTHR10272:SF0">
    <property type="entry name" value="PLATELET-ACTIVATING FACTOR ACETYLHYDROLASE"/>
    <property type="match status" value="1"/>
</dbReference>
<dbReference type="InterPro" id="IPR029058">
    <property type="entry name" value="AB_hydrolase_fold"/>
</dbReference>
<dbReference type="Gene3D" id="3.40.50.1820">
    <property type="entry name" value="alpha/beta hydrolase"/>
    <property type="match status" value="1"/>
</dbReference>
<sequence length="358" mass="39471">MPSLFFRHRLAQRLLLPAAFVVACSLAVNAAQADSETALPYGPGVAKINVADERPERPLSGDLWFPTPTPGKHSRADKSKVWQMALADTRGTVADGTFPLVVVSHGMYGNTFNQAWLASELARRGYVVAMINHPGTSTFLRDADQARELWQRPVDLSRLISFLIDKSEYAPVIDRNRIYAAGHSLGGFTVMMLAGAEFDNARYRTVCDGQDLPVACEVLSGWSVAETKDDQAEMATSRKDDRISKVISLDLGGTPVFSRDSLARFDIPVLVLGSGRADMLNQEIESRALATALPGQKVKHLELPDAGHFDFMGVCKPEGYAILEEHEPGDEIVCIKGHRERQSQHQRILKEILTFLDK</sequence>
<keyword evidence="2" id="KW-0442">Lipid degradation</keyword>
<feature type="signal peptide" evidence="4">
    <location>
        <begin position="1"/>
        <end position="30"/>
    </location>
</feature>
<dbReference type="PANTHER" id="PTHR10272">
    <property type="entry name" value="PLATELET-ACTIVATING FACTOR ACETYLHYDROLASE"/>
    <property type="match status" value="1"/>
</dbReference>
<dbReference type="PIRSF" id="PIRSF031982">
    <property type="entry name" value="UCP031982_abhydr"/>
    <property type="match status" value="1"/>
</dbReference>
<dbReference type="Pfam" id="PF12697">
    <property type="entry name" value="Abhydrolase_6"/>
    <property type="match status" value="1"/>
</dbReference>
<reference evidence="7" key="1">
    <citation type="submission" date="2015-07" db="EMBL/GenBank/DDBJ databases">
        <authorList>
            <person name="Rodrigo-Torres Lidia"/>
            <person name="Arahal R.David."/>
        </authorList>
    </citation>
    <scope>NUCLEOTIDE SEQUENCE [LARGE SCALE GENOMIC DNA]</scope>
    <source>
        <strain evidence="7">CECT 5096</strain>
    </source>
</reference>
<keyword evidence="4" id="KW-0732">Signal</keyword>
<dbReference type="GeneID" id="97671710"/>